<dbReference type="PANTHER" id="PTHR43318">
    <property type="entry name" value="UDP-N-ACETYLGLUCOSAMINE 4,6-DEHYDRATASE"/>
    <property type="match status" value="1"/>
</dbReference>
<keyword evidence="3" id="KW-1185">Reference proteome</keyword>
<dbReference type="STRING" id="1403537.Q428_11965"/>
<protein>
    <recommendedName>
        <fullName evidence="1">Polysaccharide biosynthesis protein CapD-like domain-containing protein</fullName>
    </recommendedName>
</protein>
<proteinExistence type="predicted"/>
<evidence type="ECO:0000259" key="1">
    <source>
        <dbReference type="Pfam" id="PF02719"/>
    </source>
</evidence>
<dbReference type="Gene3D" id="3.40.50.720">
    <property type="entry name" value="NAD(P)-binding Rossmann-like Domain"/>
    <property type="match status" value="1"/>
</dbReference>
<evidence type="ECO:0000313" key="3">
    <source>
        <dbReference type="Proteomes" id="UP000019681"/>
    </source>
</evidence>
<dbReference type="PANTHER" id="PTHR43318:SF1">
    <property type="entry name" value="POLYSACCHARIDE BIOSYNTHESIS PROTEIN EPSC-RELATED"/>
    <property type="match status" value="1"/>
</dbReference>
<name>A0A017RUU9_9CLOT</name>
<dbReference type="InterPro" id="IPR003869">
    <property type="entry name" value="Polysac_CapD-like"/>
</dbReference>
<sequence>MGKPVKIYDLAYDLIKLSGLEPEKDVEIKITGLRPGEKLYEELLMAEEGLGKTRHEKIFIGKPAYEDIDELKRKIGELKFIALTRDNELIKKKIEELVPTYKRFEINDEAAVTFENGEVLNSR</sequence>
<evidence type="ECO:0000313" key="2">
    <source>
        <dbReference type="EMBL" id="EYE87670.1"/>
    </source>
</evidence>
<dbReference type="Proteomes" id="UP000019681">
    <property type="component" value="Unassembled WGS sequence"/>
</dbReference>
<dbReference type="InterPro" id="IPR051203">
    <property type="entry name" value="Polysaccharide_Synthase-Rel"/>
</dbReference>
<dbReference type="Pfam" id="PF02719">
    <property type="entry name" value="Polysacc_synt_2"/>
    <property type="match status" value="1"/>
</dbReference>
<comment type="caution">
    <text evidence="2">The sequence shown here is derived from an EMBL/GenBank/DDBJ whole genome shotgun (WGS) entry which is preliminary data.</text>
</comment>
<reference evidence="2 3" key="1">
    <citation type="journal article" date="2014" name="Genome Announc.">
        <title>Draft Genome Sequence of Fervidicella metallireducens Strain AeBT, an Iron-Reducing Thermoanaerobe from the Great Artesian Basin.</title>
        <authorList>
            <person name="Patel B.K."/>
        </authorList>
    </citation>
    <scope>NUCLEOTIDE SEQUENCE [LARGE SCALE GENOMIC DNA]</scope>
    <source>
        <strain evidence="2 3">AeB</strain>
    </source>
</reference>
<dbReference type="AlphaFoldDB" id="A0A017RUU9"/>
<dbReference type="EMBL" id="AZQP01000042">
    <property type="protein sequence ID" value="EYE87670.1"/>
    <property type="molecule type" value="Genomic_DNA"/>
</dbReference>
<organism evidence="2 3">
    <name type="scientific">Fervidicella metallireducens AeB</name>
    <dbReference type="NCBI Taxonomy" id="1403537"/>
    <lineage>
        <taxon>Bacteria</taxon>
        <taxon>Bacillati</taxon>
        <taxon>Bacillota</taxon>
        <taxon>Clostridia</taxon>
        <taxon>Eubacteriales</taxon>
        <taxon>Clostridiaceae</taxon>
        <taxon>Fervidicella</taxon>
    </lineage>
</organism>
<feature type="domain" description="Polysaccharide biosynthesis protein CapD-like" evidence="1">
    <location>
        <begin position="1"/>
        <end position="61"/>
    </location>
</feature>
<accession>A0A017RUU9</accession>
<gene>
    <name evidence="2" type="ORF">Q428_11965</name>
</gene>